<keyword evidence="2" id="KW-0614">Plasmid</keyword>
<evidence type="ECO:0000256" key="1">
    <source>
        <dbReference type="SAM" id="Phobius"/>
    </source>
</evidence>
<accession>A0A2L1KI72</accession>
<keyword evidence="1" id="KW-0812">Transmembrane</keyword>
<evidence type="ECO:0000313" key="2">
    <source>
        <dbReference type="EMBL" id="AVE22036.1"/>
    </source>
</evidence>
<reference evidence="2" key="1">
    <citation type="submission" date="2017-06" db="EMBL/GenBank/DDBJ databases">
        <title>Complete sequence of pR31014-IMP from clinical Pseudomonas aeruginosa.</title>
        <authorList>
            <person name="Yuan M."/>
            <person name="Feng J.2nd."/>
            <person name="Zhan Z.3rd."/>
            <person name="Jiang X.4th."/>
            <person name="Zhang D.5th."/>
            <person name="Chen X.6th."/>
            <person name="Zhao X."/>
            <person name="Che J."/>
            <person name="Lu J."/>
            <person name="Xu J."/>
            <person name="Li J."/>
            <person name="Zhou D."/>
        </authorList>
    </citation>
    <scope>NUCLEOTIDE SEQUENCE</scope>
    <source>
        <plasmid evidence="2">pR31014-IMP</plasmid>
    </source>
</reference>
<dbReference type="AlphaFoldDB" id="A0A2L1KI72"/>
<keyword evidence="1" id="KW-0472">Membrane</keyword>
<keyword evidence="1" id="KW-1133">Transmembrane helix</keyword>
<dbReference type="EMBL" id="MF344571">
    <property type="protein sequence ID" value="AVE22036.1"/>
    <property type="molecule type" value="Genomic_DNA"/>
</dbReference>
<geneLocation type="plasmid" evidence="2">
    <name>pR31014-IMP</name>
</geneLocation>
<organism evidence="2">
    <name type="scientific">Pseudomonas aeruginosa</name>
    <dbReference type="NCBI Taxonomy" id="287"/>
    <lineage>
        <taxon>Bacteria</taxon>
        <taxon>Pseudomonadati</taxon>
        <taxon>Pseudomonadota</taxon>
        <taxon>Gammaproteobacteria</taxon>
        <taxon>Pseudomonadales</taxon>
        <taxon>Pseudomonadaceae</taxon>
        <taxon>Pseudomonas</taxon>
    </lineage>
</organism>
<proteinExistence type="predicted"/>
<sequence>MGTWGKWEKKFGRNNNLRNAWHFLFKYNINIWHGVAYLLRLVRPE</sequence>
<protein>
    <submittedName>
        <fullName evidence="2">Uncharacterized protein</fullName>
    </submittedName>
</protein>
<feature type="transmembrane region" description="Helical" evidence="1">
    <location>
        <begin position="20"/>
        <end position="39"/>
    </location>
</feature>
<name>A0A2L1KI72_PSEAI</name>